<proteinExistence type="predicted"/>
<feature type="chain" id="PRO_5004548680" description="Invertebrate defensins family profile domain-containing protein" evidence="1">
    <location>
        <begin position="21"/>
        <end position="75"/>
    </location>
</feature>
<reference evidence="2 3" key="1">
    <citation type="journal article" date="2013" name="PLoS Genet.">
        <title>Genomic mechanisms accounting for the adaptation to parasitism in nematode-trapping fungi.</title>
        <authorList>
            <person name="Meerupati T."/>
            <person name="Andersson K.M."/>
            <person name="Friman E."/>
            <person name="Kumar D."/>
            <person name="Tunlid A."/>
            <person name="Ahren D."/>
        </authorList>
    </citation>
    <scope>NUCLEOTIDE SEQUENCE [LARGE SCALE GENOMIC DNA]</scope>
    <source>
        <strain evidence="2 3">CBS 200.50</strain>
    </source>
</reference>
<protein>
    <recommendedName>
        <fullName evidence="4">Invertebrate defensins family profile domain-containing protein</fullName>
    </recommendedName>
</protein>
<evidence type="ECO:0000313" key="3">
    <source>
        <dbReference type="Proteomes" id="UP000015100"/>
    </source>
</evidence>
<gene>
    <name evidence="2" type="ORF">H072_1189</name>
</gene>
<evidence type="ECO:0008006" key="4">
    <source>
        <dbReference type="Google" id="ProtNLM"/>
    </source>
</evidence>
<dbReference type="HOGENOM" id="CLU_2671006_0_0_1"/>
<feature type="signal peptide" evidence="1">
    <location>
        <begin position="1"/>
        <end position="20"/>
    </location>
</feature>
<keyword evidence="3" id="KW-1185">Reference proteome</keyword>
<comment type="caution">
    <text evidence="2">The sequence shown here is derived from an EMBL/GenBank/DDBJ whole genome shotgun (WGS) entry which is preliminary data.</text>
</comment>
<evidence type="ECO:0000256" key="1">
    <source>
        <dbReference type="SAM" id="SignalP"/>
    </source>
</evidence>
<accession>S8APJ0</accession>
<keyword evidence="1" id="KW-0732">Signal</keyword>
<sequence>MQLSLFTVATLVLAPLAAMAAPAPEPVPNVNVLPEGEFRNLVKRGYCSKDSECGSTKCLCQLCYGGPIQCFKVCC</sequence>
<reference evidence="3" key="2">
    <citation type="submission" date="2013-04" db="EMBL/GenBank/DDBJ databases">
        <title>Genomic mechanisms accounting for the adaptation to parasitism in nematode-trapping fungi.</title>
        <authorList>
            <person name="Ahren D.G."/>
        </authorList>
    </citation>
    <scope>NUCLEOTIDE SEQUENCE [LARGE SCALE GENOMIC DNA]</scope>
    <source>
        <strain evidence="3">CBS 200.50</strain>
    </source>
</reference>
<dbReference type="OrthoDB" id="5415809at2759"/>
<evidence type="ECO:0000313" key="2">
    <source>
        <dbReference type="EMBL" id="EPS44845.1"/>
    </source>
</evidence>
<dbReference type="AlphaFoldDB" id="S8APJ0"/>
<dbReference type="EMBL" id="AQGS01000032">
    <property type="protein sequence ID" value="EPS44845.1"/>
    <property type="molecule type" value="Genomic_DNA"/>
</dbReference>
<dbReference type="Proteomes" id="UP000015100">
    <property type="component" value="Unassembled WGS sequence"/>
</dbReference>
<dbReference type="OMA" id="QCYKICC"/>
<name>S8APJ0_DACHA</name>
<organism evidence="2 3">
    <name type="scientific">Dactylellina haptotyla (strain CBS 200.50)</name>
    <name type="common">Nematode-trapping fungus</name>
    <name type="synonym">Monacrosporium haptotylum</name>
    <dbReference type="NCBI Taxonomy" id="1284197"/>
    <lineage>
        <taxon>Eukaryota</taxon>
        <taxon>Fungi</taxon>
        <taxon>Dikarya</taxon>
        <taxon>Ascomycota</taxon>
        <taxon>Pezizomycotina</taxon>
        <taxon>Orbiliomycetes</taxon>
        <taxon>Orbiliales</taxon>
        <taxon>Orbiliaceae</taxon>
        <taxon>Dactylellina</taxon>
    </lineage>
</organism>